<dbReference type="RefSeq" id="WP_140990247.1">
    <property type="nucleotide sequence ID" value="NZ_VHIQ01000004.1"/>
</dbReference>
<organism evidence="1 2">
    <name type="scientific">Paucihalobacter ruber</name>
    <dbReference type="NCBI Taxonomy" id="2567861"/>
    <lineage>
        <taxon>Bacteria</taxon>
        <taxon>Pseudomonadati</taxon>
        <taxon>Bacteroidota</taxon>
        <taxon>Flavobacteriia</taxon>
        <taxon>Flavobacteriales</taxon>
        <taxon>Flavobacteriaceae</taxon>
        <taxon>Paucihalobacter</taxon>
    </lineage>
</organism>
<dbReference type="Proteomes" id="UP000317332">
    <property type="component" value="Unassembled WGS sequence"/>
</dbReference>
<evidence type="ECO:0000313" key="1">
    <source>
        <dbReference type="EMBL" id="TPV33285.1"/>
    </source>
</evidence>
<comment type="caution">
    <text evidence="1">The sequence shown here is derived from an EMBL/GenBank/DDBJ whole genome shotgun (WGS) entry which is preliminary data.</text>
</comment>
<gene>
    <name evidence="1" type="ORF">FJ651_09325</name>
</gene>
<evidence type="ECO:0000313" key="2">
    <source>
        <dbReference type="Proteomes" id="UP000317332"/>
    </source>
</evidence>
<sequence>MQSLILAIFILISFSLAGQNHEITKEQKIQVEASIKKHFEKLELSEQQKPKFEAIIKRYAIQFIHLQESNQGRLSKYKTYKALSKKRNEEIQTILSISQFEKYVTLQKELQQKMMNKKMN</sequence>
<dbReference type="AlphaFoldDB" id="A0A506PIU1"/>
<dbReference type="EMBL" id="VHIQ01000004">
    <property type="protein sequence ID" value="TPV33285.1"/>
    <property type="molecule type" value="Genomic_DNA"/>
</dbReference>
<name>A0A506PIU1_9FLAO</name>
<dbReference type="OrthoDB" id="1454137at2"/>
<protein>
    <recommendedName>
        <fullName evidence="3">LTXXQ motif family protein</fullName>
    </recommendedName>
</protein>
<reference evidence="1 2" key="1">
    <citation type="submission" date="2019-06" db="EMBL/GenBank/DDBJ databases">
        <title>Flavobacteriaceae Paucihalobacterium erythroidium CWB-1, complete genome.</title>
        <authorList>
            <person name="Wu S."/>
        </authorList>
    </citation>
    <scope>NUCLEOTIDE SEQUENCE [LARGE SCALE GENOMIC DNA]</scope>
    <source>
        <strain evidence="1 2">CWB-1</strain>
    </source>
</reference>
<evidence type="ECO:0008006" key="3">
    <source>
        <dbReference type="Google" id="ProtNLM"/>
    </source>
</evidence>
<keyword evidence="2" id="KW-1185">Reference proteome</keyword>
<accession>A0A506PIU1</accession>
<proteinExistence type="predicted"/>